<dbReference type="AlphaFoldDB" id="A0A2G8LJH1"/>
<evidence type="ECO:0000313" key="3">
    <source>
        <dbReference type="Proteomes" id="UP000230750"/>
    </source>
</evidence>
<organism evidence="2 3">
    <name type="scientific">Stichopus japonicus</name>
    <name type="common">Sea cucumber</name>
    <dbReference type="NCBI Taxonomy" id="307972"/>
    <lineage>
        <taxon>Eukaryota</taxon>
        <taxon>Metazoa</taxon>
        <taxon>Echinodermata</taxon>
        <taxon>Eleutherozoa</taxon>
        <taxon>Echinozoa</taxon>
        <taxon>Holothuroidea</taxon>
        <taxon>Aspidochirotacea</taxon>
        <taxon>Aspidochirotida</taxon>
        <taxon>Stichopodidae</taxon>
        <taxon>Apostichopus</taxon>
    </lineage>
</organism>
<feature type="compositionally biased region" description="Low complexity" evidence="1">
    <location>
        <begin position="86"/>
        <end position="96"/>
    </location>
</feature>
<reference evidence="2 3" key="1">
    <citation type="journal article" date="2017" name="PLoS Biol.">
        <title>The sea cucumber genome provides insights into morphological evolution and visceral regeneration.</title>
        <authorList>
            <person name="Zhang X."/>
            <person name="Sun L."/>
            <person name="Yuan J."/>
            <person name="Sun Y."/>
            <person name="Gao Y."/>
            <person name="Zhang L."/>
            <person name="Li S."/>
            <person name="Dai H."/>
            <person name="Hamel J.F."/>
            <person name="Liu C."/>
            <person name="Yu Y."/>
            <person name="Liu S."/>
            <person name="Lin W."/>
            <person name="Guo K."/>
            <person name="Jin S."/>
            <person name="Xu P."/>
            <person name="Storey K.B."/>
            <person name="Huan P."/>
            <person name="Zhang T."/>
            <person name="Zhou Y."/>
            <person name="Zhang J."/>
            <person name="Lin C."/>
            <person name="Li X."/>
            <person name="Xing L."/>
            <person name="Huo D."/>
            <person name="Sun M."/>
            <person name="Wang L."/>
            <person name="Mercier A."/>
            <person name="Li F."/>
            <person name="Yang H."/>
            <person name="Xiang J."/>
        </authorList>
    </citation>
    <scope>NUCLEOTIDE SEQUENCE [LARGE SCALE GENOMIC DNA]</scope>
    <source>
        <strain evidence="2">Shaxun</strain>
        <tissue evidence="2">Muscle</tissue>
    </source>
</reference>
<comment type="caution">
    <text evidence="2">The sequence shown here is derived from an EMBL/GenBank/DDBJ whole genome shotgun (WGS) entry which is preliminary data.</text>
</comment>
<feature type="region of interest" description="Disordered" evidence="1">
    <location>
        <begin position="78"/>
        <end position="109"/>
    </location>
</feature>
<evidence type="ECO:0000256" key="1">
    <source>
        <dbReference type="SAM" id="MobiDB-lite"/>
    </source>
</evidence>
<proteinExistence type="predicted"/>
<feature type="region of interest" description="Disordered" evidence="1">
    <location>
        <begin position="124"/>
        <end position="182"/>
    </location>
</feature>
<dbReference type="EMBL" id="MRZV01000058">
    <property type="protein sequence ID" value="PIK60391.1"/>
    <property type="molecule type" value="Genomic_DNA"/>
</dbReference>
<protein>
    <submittedName>
        <fullName evidence="2">Uncharacterized protein</fullName>
    </submittedName>
</protein>
<accession>A0A2G8LJH1</accession>
<dbReference type="Proteomes" id="UP000230750">
    <property type="component" value="Unassembled WGS sequence"/>
</dbReference>
<dbReference type="OrthoDB" id="2017317at2759"/>
<sequence>MEPVTIAPGLNVKQTQGAATAVKWREPVVGFPARIIEDTNSKLNGGQLTQTTIRENDSSTLENGVPSSVVVVPQNDVDHSQTDLDSNANRASIQSRARARRSDEPAPFLCVDNLPMDKVIIDGKTSASPAVRKPPPPSSRKYQDFETAPPTSSLSTTRKGSAAMQSPGPPRATPKSTPRNTPSAGFYNYNSFFTHKNPAFLAGPPNLWSLNNRFWPHATPPLDKSNLPPLPSALSLEAATLRQNSQVIQPFKHGREPVIHKVNERASSPSFEMKAQTVKAIHDVTRQISKQSSTTSVKPSGRLLKGKLQPLHTFKMDGPAIEKCQGIQPEGTTRSYTPSQSRLLQRKRELLNMLPPDIFQTRPQTQESIHRTSVASNWDETRYNDLEMI</sequence>
<keyword evidence="3" id="KW-1185">Reference proteome</keyword>
<evidence type="ECO:0000313" key="2">
    <source>
        <dbReference type="EMBL" id="PIK60391.1"/>
    </source>
</evidence>
<gene>
    <name evidence="2" type="ORF">BSL78_02689</name>
</gene>
<name>A0A2G8LJH1_STIJA</name>
<feature type="compositionally biased region" description="Polar residues" evidence="1">
    <location>
        <begin position="149"/>
        <end position="159"/>
    </location>
</feature>